<gene>
    <name evidence="2" type="ORF">IFO66_03135</name>
</gene>
<feature type="domain" description="DUF4097" evidence="1">
    <location>
        <begin position="85"/>
        <end position="192"/>
    </location>
</feature>
<evidence type="ECO:0000313" key="3">
    <source>
        <dbReference type="Proteomes" id="UP000634529"/>
    </source>
</evidence>
<protein>
    <submittedName>
        <fullName evidence="2">DUF4097 family beta strand repeat protein</fullName>
    </submittedName>
</protein>
<accession>A0ABR9AVN0</accession>
<reference evidence="2 3" key="1">
    <citation type="submission" date="2020-09" db="EMBL/GenBank/DDBJ databases">
        <title>Paenibacillus sp. CAU 1523 isolated from sand of Haeundae Beach.</title>
        <authorList>
            <person name="Kim W."/>
        </authorList>
    </citation>
    <scope>NUCLEOTIDE SEQUENCE [LARGE SCALE GENOMIC DNA]</scope>
    <source>
        <strain evidence="2 3">CAU 1523</strain>
    </source>
</reference>
<evidence type="ECO:0000313" key="2">
    <source>
        <dbReference type="EMBL" id="MBD8497287.1"/>
    </source>
</evidence>
<sequence length="192" mass="21070">MVSLKDIHTIYINHGSTALHVSSFEAEELNASFIASDDGSGIKLDKSKSELNISLKSDIRRILNLREKPELFVQIPAEYKGRVIINGSSGHVHIQDTNAELLEIKGKSGNITMNFLGIKNHIDISASSGNVLLKLKRKDSDARWLLQTSSGKRSIAFSLDNHTFNNKKTEGLTGNGTYSVQMKTSSGNITVE</sequence>
<organism evidence="2 3">
    <name type="scientific">Paenibacillus arenosi</name>
    <dbReference type="NCBI Taxonomy" id="2774142"/>
    <lineage>
        <taxon>Bacteria</taxon>
        <taxon>Bacillati</taxon>
        <taxon>Bacillota</taxon>
        <taxon>Bacilli</taxon>
        <taxon>Bacillales</taxon>
        <taxon>Paenibacillaceae</taxon>
        <taxon>Paenibacillus</taxon>
    </lineage>
</organism>
<dbReference type="InterPro" id="IPR025164">
    <property type="entry name" value="Toastrack_DUF4097"/>
</dbReference>
<keyword evidence="3" id="KW-1185">Reference proteome</keyword>
<dbReference type="Pfam" id="PF13349">
    <property type="entry name" value="DUF4097"/>
    <property type="match status" value="1"/>
</dbReference>
<dbReference type="Proteomes" id="UP000634529">
    <property type="component" value="Unassembled WGS sequence"/>
</dbReference>
<comment type="caution">
    <text evidence="2">The sequence shown here is derived from an EMBL/GenBank/DDBJ whole genome shotgun (WGS) entry which is preliminary data.</text>
</comment>
<proteinExistence type="predicted"/>
<name>A0ABR9AVN0_9BACL</name>
<dbReference type="RefSeq" id="WP_192023748.1">
    <property type="nucleotide sequence ID" value="NZ_JACYTN010000002.1"/>
</dbReference>
<dbReference type="EMBL" id="JACYTN010000002">
    <property type="protein sequence ID" value="MBD8497287.1"/>
    <property type="molecule type" value="Genomic_DNA"/>
</dbReference>
<evidence type="ECO:0000259" key="1">
    <source>
        <dbReference type="Pfam" id="PF13349"/>
    </source>
</evidence>